<dbReference type="InterPro" id="IPR012337">
    <property type="entry name" value="RNaseH-like_sf"/>
</dbReference>
<dbReference type="Pfam" id="PF00075">
    <property type="entry name" value="RNase_H"/>
    <property type="match status" value="1"/>
</dbReference>
<dbReference type="EC" id="3.1.26.4" evidence="3"/>
<evidence type="ECO:0000256" key="2">
    <source>
        <dbReference type="ARBA" id="ARBA00005300"/>
    </source>
</evidence>
<dbReference type="Gene3D" id="3.30.420.10">
    <property type="entry name" value="Ribonuclease H-like superfamily/Ribonuclease H"/>
    <property type="match status" value="1"/>
</dbReference>
<proteinExistence type="inferred from homology"/>
<evidence type="ECO:0000256" key="4">
    <source>
        <dbReference type="ARBA" id="ARBA00022722"/>
    </source>
</evidence>
<dbReference type="PROSITE" id="PS50879">
    <property type="entry name" value="RNASE_H_1"/>
    <property type="match status" value="1"/>
</dbReference>
<evidence type="ECO:0000259" key="8">
    <source>
        <dbReference type="PROSITE" id="PS50879"/>
    </source>
</evidence>
<dbReference type="SUPFAM" id="SSF53098">
    <property type="entry name" value="Ribonuclease H-like"/>
    <property type="match status" value="1"/>
</dbReference>
<protein>
    <recommendedName>
        <fullName evidence="3">ribonuclease H</fullName>
        <ecNumber evidence="3">3.1.26.4</ecNumber>
    </recommendedName>
</protein>
<reference evidence="9" key="1">
    <citation type="journal article" date="2020" name="Nature">
        <title>Giant virus diversity and host interactions through global metagenomics.</title>
        <authorList>
            <person name="Schulz F."/>
            <person name="Roux S."/>
            <person name="Paez-Espino D."/>
            <person name="Jungbluth S."/>
            <person name="Walsh D.A."/>
            <person name="Denef V.J."/>
            <person name="McMahon K.D."/>
            <person name="Konstantinidis K.T."/>
            <person name="Eloe-Fadrosh E.A."/>
            <person name="Kyrpides N.C."/>
            <person name="Woyke T."/>
        </authorList>
    </citation>
    <scope>NUCLEOTIDE SEQUENCE</scope>
    <source>
        <strain evidence="9">GVMAG-M-3300025880-75</strain>
    </source>
</reference>
<evidence type="ECO:0000256" key="1">
    <source>
        <dbReference type="ARBA" id="ARBA00000077"/>
    </source>
</evidence>
<keyword evidence="7" id="KW-0378">Hydrolase</keyword>
<keyword evidence="5" id="KW-0479">Metal-binding</keyword>
<dbReference type="GO" id="GO:0003676">
    <property type="term" value="F:nucleic acid binding"/>
    <property type="evidence" value="ECO:0007669"/>
    <property type="project" value="InterPro"/>
</dbReference>
<dbReference type="GO" id="GO:0004523">
    <property type="term" value="F:RNA-DNA hybrid ribonuclease activity"/>
    <property type="evidence" value="ECO:0007669"/>
    <property type="project" value="UniProtKB-EC"/>
</dbReference>
<evidence type="ECO:0000256" key="3">
    <source>
        <dbReference type="ARBA" id="ARBA00012180"/>
    </source>
</evidence>
<feature type="domain" description="RNase H type-1" evidence="8">
    <location>
        <begin position="15"/>
        <end position="168"/>
    </location>
</feature>
<comment type="catalytic activity">
    <reaction evidence="1">
        <text>Endonucleolytic cleavage to 5'-phosphomonoester.</text>
        <dbReference type="EC" id="3.1.26.4"/>
    </reaction>
</comment>
<evidence type="ECO:0000313" key="9">
    <source>
        <dbReference type="EMBL" id="QHU02230.1"/>
    </source>
</evidence>
<dbReference type="PANTHER" id="PTHR10642:SF26">
    <property type="entry name" value="RIBONUCLEASE H1"/>
    <property type="match status" value="1"/>
</dbReference>
<dbReference type="Pfam" id="PF18974">
    <property type="entry name" value="DUF5710"/>
    <property type="match status" value="1"/>
</dbReference>
<dbReference type="InterPro" id="IPR002156">
    <property type="entry name" value="RNaseH_domain"/>
</dbReference>
<dbReference type="CDD" id="cd09280">
    <property type="entry name" value="RNase_HI_eukaryote_like"/>
    <property type="match status" value="1"/>
</dbReference>
<dbReference type="InterPro" id="IPR050092">
    <property type="entry name" value="RNase_H"/>
</dbReference>
<keyword evidence="4" id="KW-0540">Nuclease</keyword>
<evidence type="ECO:0000256" key="5">
    <source>
        <dbReference type="ARBA" id="ARBA00022723"/>
    </source>
</evidence>
<dbReference type="InterPro" id="IPR043764">
    <property type="entry name" value="DUF5710"/>
</dbReference>
<dbReference type="InterPro" id="IPR036397">
    <property type="entry name" value="RNaseH_sf"/>
</dbReference>
<dbReference type="GO" id="GO:0046872">
    <property type="term" value="F:metal ion binding"/>
    <property type="evidence" value="ECO:0007669"/>
    <property type="project" value="UniProtKB-KW"/>
</dbReference>
<name>A0A6C0JBL7_9ZZZZ</name>
<evidence type="ECO:0000256" key="7">
    <source>
        <dbReference type="ARBA" id="ARBA00022801"/>
    </source>
</evidence>
<sequence length="227" mass="25981">MDNFVIRKNTKPLSDEKPINVYTDGACSNNGKPDARAGFGIWFGTDDERNTSESFTGPQTNNRAELLAIIKALSILRDEIEQGQFINIYTDSSYSMRCCTSYGEKMSKKSWMNKGVDIPNIEIVKVAYNFCKKYNNIKFTHVKAHTGLEDEHSVGNDHADRLANLSIGVKSCPYQRAKNKIYLNVPFDEKDEAKKLGAKWDKSKKRWYITPKNKYKVQMMGRWGLEN</sequence>
<accession>A0A6C0JBL7</accession>
<dbReference type="EMBL" id="MN740355">
    <property type="protein sequence ID" value="QHU02230.1"/>
    <property type="molecule type" value="Genomic_DNA"/>
</dbReference>
<dbReference type="AlphaFoldDB" id="A0A6C0JBL7"/>
<dbReference type="GO" id="GO:0043137">
    <property type="term" value="P:DNA replication, removal of RNA primer"/>
    <property type="evidence" value="ECO:0007669"/>
    <property type="project" value="TreeGrafter"/>
</dbReference>
<keyword evidence="6" id="KW-0255">Endonuclease</keyword>
<dbReference type="PANTHER" id="PTHR10642">
    <property type="entry name" value="RIBONUCLEASE H1"/>
    <property type="match status" value="1"/>
</dbReference>
<comment type="similarity">
    <text evidence="2">Belongs to the RNase H family.</text>
</comment>
<evidence type="ECO:0000256" key="6">
    <source>
        <dbReference type="ARBA" id="ARBA00022759"/>
    </source>
</evidence>
<organism evidence="9">
    <name type="scientific">viral metagenome</name>
    <dbReference type="NCBI Taxonomy" id="1070528"/>
    <lineage>
        <taxon>unclassified sequences</taxon>
        <taxon>metagenomes</taxon>
        <taxon>organismal metagenomes</taxon>
    </lineage>
</organism>